<dbReference type="Pfam" id="PF11367">
    <property type="entry name" value="Tail_completion_gp17"/>
    <property type="match status" value="1"/>
</dbReference>
<accession>A0A8J3A9K0</accession>
<dbReference type="Gene3D" id="3.30.2000.30">
    <property type="match status" value="1"/>
</dbReference>
<gene>
    <name evidence="2" type="ORF">FF098_016870</name>
    <name evidence="1" type="ORF">GCM10011355_32300</name>
</gene>
<evidence type="ECO:0000313" key="2">
    <source>
        <dbReference type="EMBL" id="NHK29582.1"/>
    </source>
</evidence>
<name>A0A8J3A9K0_9PROT</name>
<dbReference type="InterPro" id="IPR053745">
    <property type="entry name" value="Viral_Tail_Comp_sf"/>
</dbReference>
<organism evidence="1 3">
    <name type="scientific">Aquisalinus luteolus</name>
    <dbReference type="NCBI Taxonomy" id="1566827"/>
    <lineage>
        <taxon>Bacteria</taxon>
        <taxon>Pseudomonadati</taxon>
        <taxon>Pseudomonadota</taxon>
        <taxon>Alphaproteobacteria</taxon>
        <taxon>Parvularculales</taxon>
        <taxon>Parvularculaceae</taxon>
        <taxon>Aquisalinus</taxon>
    </lineage>
</organism>
<sequence>MSETLTEASWPLQQAVYAQLTADDGVKALLGDPARVHDGVPEDTIFPYLTIGAARTRDWPGVDGGQEHDLRLTAWSRYGGRSEVKQVIAAVHAALHDSALSVTGFHLISIRYVFGDTWRLADNETWQGVMRFRAVTHPL</sequence>
<dbReference type="EMBL" id="VCJR02000006">
    <property type="protein sequence ID" value="NHK29582.1"/>
    <property type="molecule type" value="Genomic_DNA"/>
</dbReference>
<keyword evidence="4" id="KW-1185">Reference proteome</keyword>
<evidence type="ECO:0000313" key="3">
    <source>
        <dbReference type="Proteomes" id="UP000621856"/>
    </source>
</evidence>
<dbReference type="RefSeq" id="WP_155142781.1">
    <property type="nucleotide sequence ID" value="NZ_BMGZ01000004.1"/>
</dbReference>
<dbReference type="Proteomes" id="UP000621856">
    <property type="component" value="Unassembled WGS sequence"/>
</dbReference>
<reference evidence="2 4" key="2">
    <citation type="submission" date="2020-02" db="EMBL/GenBank/DDBJ databases">
        <title>Genome sequence of Parvularcula flava strain NH6-79.</title>
        <authorList>
            <person name="Abdul Karim M.H."/>
            <person name="Lam M.Q."/>
            <person name="Chen S.J."/>
            <person name="Yahya A."/>
            <person name="Shahir S."/>
            <person name="Shamsir M.S."/>
            <person name="Chong C.S."/>
        </authorList>
    </citation>
    <scope>NUCLEOTIDE SEQUENCE [LARGE SCALE GENOMIC DNA]</scope>
    <source>
        <strain evidence="2 4">NH6-79</strain>
    </source>
</reference>
<dbReference type="Proteomes" id="UP000818603">
    <property type="component" value="Unassembled WGS sequence"/>
</dbReference>
<reference evidence="1" key="1">
    <citation type="journal article" date="2014" name="Int. J. Syst. Evol. Microbiol.">
        <title>Complete genome sequence of Corynebacterium casei LMG S-19264T (=DSM 44701T), isolated from a smear-ripened cheese.</title>
        <authorList>
            <consortium name="US DOE Joint Genome Institute (JGI-PGF)"/>
            <person name="Walter F."/>
            <person name="Albersmeier A."/>
            <person name="Kalinowski J."/>
            <person name="Ruckert C."/>
        </authorList>
    </citation>
    <scope>NUCLEOTIDE SEQUENCE</scope>
    <source>
        <strain evidence="1">CGMCC 1.14984</strain>
    </source>
</reference>
<dbReference type="InterPro" id="IPR021508">
    <property type="entry name" value="Gp17-like"/>
</dbReference>
<comment type="caution">
    <text evidence="1">The sequence shown here is derived from an EMBL/GenBank/DDBJ whole genome shotgun (WGS) entry which is preliminary data.</text>
</comment>
<dbReference type="AlphaFoldDB" id="A0A8J3A9K0"/>
<protein>
    <submittedName>
        <fullName evidence="2">DUF3168 domain-containing protein</fullName>
    </submittedName>
</protein>
<dbReference type="EMBL" id="BMGZ01000004">
    <property type="protein sequence ID" value="GGI01503.1"/>
    <property type="molecule type" value="Genomic_DNA"/>
</dbReference>
<evidence type="ECO:0000313" key="4">
    <source>
        <dbReference type="Proteomes" id="UP000818603"/>
    </source>
</evidence>
<evidence type="ECO:0000313" key="1">
    <source>
        <dbReference type="EMBL" id="GGI01503.1"/>
    </source>
</evidence>
<reference evidence="1" key="3">
    <citation type="submission" date="2020-09" db="EMBL/GenBank/DDBJ databases">
        <authorList>
            <person name="Sun Q."/>
            <person name="Zhou Y."/>
        </authorList>
    </citation>
    <scope>NUCLEOTIDE SEQUENCE</scope>
    <source>
        <strain evidence="1">CGMCC 1.14984</strain>
    </source>
</reference>
<proteinExistence type="predicted"/>